<accession>A0A3N4ILE9</accession>
<dbReference type="AlphaFoldDB" id="A0A3N4ILE9"/>
<organism evidence="2 3">
    <name type="scientific">Ascobolus immersus RN42</name>
    <dbReference type="NCBI Taxonomy" id="1160509"/>
    <lineage>
        <taxon>Eukaryota</taxon>
        <taxon>Fungi</taxon>
        <taxon>Dikarya</taxon>
        <taxon>Ascomycota</taxon>
        <taxon>Pezizomycotina</taxon>
        <taxon>Pezizomycetes</taxon>
        <taxon>Pezizales</taxon>
        <taxon>Ascobolaceae</taxon>
        <taxon>Ascobolus</taxon>
    </lineage>
</organism>
<protein>
    <submittedName>
        <fullName evidence="2">Uncharacterized protein</fullName>
    </submittedName>
</protein>
<evidence type="ECO:0000313" key="2">
    <source>
        <dbReference type="EMBL" id="RPA86506.1"/>
    </source>
</evidence>
<evidence type="ECO:0000313" key="3">
    <source>
        <dbReference type="Proteomes" id="UP000275078"/>
    </source>
</evidence>
<keyword evidence="3" id="KW-1185">Reference proteome</keyword>
<dbReference type="Proteomes" id="UP000275078">
    <property type="component" value="Unassembled WGS sequence"/>
</dbReference>
<keyword evidence="1" id="KW-0472">Membrane</keyword>
<gene>
    <name evidence="2" type="ORF">BJ508DRAFT_372763</name>
</gene>
<reference evidence="2 3" key="1">
    <citation type="journal article" date="2018" name="Nat. Ecol. Evol.">
        <title>Pezizomycetes genomes reveal the molecular basis of ectomycorrhizal truffle lifestyle.</title>
        <authorList>
            <person name="Murat C."/>
            <person name="Payen T."/>
            <person name="Noel B."/>
            <person name="Kuo A."/>
            <person name="Morin E."/>
            <person name="Chen J."/>
            <person name="Kohler A."/>
            <person name="Krizsan K."/>
            <person name="Balestrini R."/>
            <person name="Da Silva C."/>
            <person name="Montanini B."/>
            <person name="Hainaut M."/>
            <person name="Levati E."/>
            <person name="Barry K.W."/>
            <person name="Belfiori B."/>
            <person name="Cichocki N."/>
            <person name="Clum A."/>
            <person name="Dockter R.B."/>
            <person name="Fauchery L."/>
            <person name="Guy J."/>
            <person name="Iotti M."/>
            <person name="Le Tacon F."/>
            <person name="Lindquist E.A."/>
            <person name="Lipzen A."/>
            <person name="Malagnac F."/>
            <person name="Mello A."/>
            <person name="Molinier V."/>
            <person name="Miyauchi S."/>
            <person name="Poulain J."/>
            <person name="Riccioni C."/>
            <person name="Rubini A."/>
            <person name="Sitrit Y."/>
            <person name="Splivallo R."/>
            <person name="Traeger S."/>
            <person name="Wang M."/>
            <person name="Zifcakova L."/>
            <person name="Wipf D."/>
            <person name="Zambonelli A."/>
            <person name="Paolocci F."/>
            <person name="Nowrousian M."/>
            <person name="Ottonello S."/>
            <person name="Baldrian P."/>
            <person name="Spatafora J.W."/>
            <person name="Henrissat B."/>
            <person name="Nagy L.G."/>
            <person name="Aury J.M."/>
            <person name="Wincker P."/>
            <person name="Grigoriev I.V."/>
            <person name="Bonfante P."/>
            <person name="Martin F.M."/>
        </authorList>
    </citation>
    <scope>NUCLEOTIDE SEQUENCE [LARGE SCALE GENOMIC DNA]</scope>
    <source>
        <strain evidence="2 3">RN42</strain>
    </source>
</reference>
<keyword evidence="1" id="KW-0812">Transmembrane</keyword>
<sequence length="118" mass="13041">MTRRAYFCVNPSCSNLIPRNVGKDNTQFGCHSKESAFGSRNLAYDVVTKTYLRDPANLQRYYGYRYSTSRIHGTGACPGWLGVPLSIIAFTGAGLQAGMISFWLGMKHPKGVKKGPFL</sequence>
<keyword evidence="1" id="KW-1133">Transmembrane helix</keyword>
<name>A0A3N4ILE9_ASCIM</name>
<proteinExistence type="predicted"/>
<evidence type="ECO:0000256" key="1">
    <source>
        <dbReference type="SAM" id="Phobius"/>
    </source>
</evidence>
<feature type="transmembrane region" description="Helical" evidence="1">
    <location>
        <begin position="80"/>
        <end position="104"/>
    </location>
</feature>
<dbReference type="EMBL" id="ML119649">
    <property type="protein sequence ID" value="RPA86506.1"/>
    <property type="molecule type" value="Genomic_DNA"/>
</dbReference>